<evidence type="ECO:0000313" key="2">
    <source>
        <dbReference type="Proteomes" id="UP000309340"/>
    </source>
</evidence>
<dbReference type="STRING" id="329884.A0A4U0XQP4"/>
<dbReference type="OrthoDB" id="194076at2759"/>
<dbReference type="Gene3D" id="3.30.70.100">
    <property type="match status" value="1"/>
</dbReference>
<sequence>MPAYSLVCHLYAKDDPEAIKKLTAKLQEASQTYSKDKETLNWFVMQSESDKRAFTIVYGPQPSIPAVADTDVWRYHLEDPYWQTFDKYVIPLLDKPVDLRRYNEIDTSKEVKVEQDPSLWEAVKKHQSQS</sequence>
<dbReference type="EMBL" id="NAJQ01000125">
    <property type="protein sequence ID" value="TKA77928.1"/>
    <property type="molecule type" value="Genomic_DNA"/>
</dbReference>
<dbReference type="AlphaFoldDB" id="A0A4U0XQP4"/>
<organism evidence="1 2">
    <name type="scientific">Friedmanniomyces simplex</name>
    <dbReference type="NCBI Taxonomy" id="329884"/>
    <lineage>
        <taxon>Eukaryota</taxon>
        <taxon>Fungi</taxon>
        <taxon>Dikarya</taxon>
        <taxon>Ascomycota</taxon>
        <taxon>Pezizomycotina</taxon>
        <taxon>Dothideomycetes</taxon>
        <taxon>Dothideomycetidae</taxon>
        <taxon>Mycosphaerellales</taxon>
        <taxon>Teratosphaeriaceae</taxon>
        <taxon>Friedmanniomyces</taxon>
    </lineage>
</organism>
<accession>A0A4U0XQP4</accession>
<dbReference type="PANTHER" id="PTHR38052:SF1">
    <property type="entry name" value="ABM DOMAIN-CONTAINING PROTEIN"/>
    <property type="match status" value="1"/>
</dbReference>
<gene>
    <name evidence="1" type="ORF">B0A55_03710</name>
</gene>
<evidence type="ECO:0008006" key="3">
    <source>
        <dbReference type="Google" id="ProtNLM"/>
    </source>
</evidence>
<dbReference type="PANTHER" id="PTHR38052">
    <property type="entry name" value="EXPRESSED PROTEIN"/>
    <property type="match status" value="1"/>
</dbReference>
<evidence type="ECO:0000313" key="1">
    <source>
        <dbReference type="EMBL" id="TKA77928.1"/>
    </source>
</evidence>
<dbReference type="SUPFAM" id="SSF54909">
    <property type="entry name" value="Dimeric alpha+beta barrel"/>
    <property type="match status" value="1"/>
</dbReference>
<dbReference type="Proteomes" id="UP000309340">
    <property type="component" value="Unassembled WGS sequence"/>
</dbReference>
<protein>
    <recommendedName>
        <fullName evidence="3">ABM domain-containing protein</fullName>
    </recommendedName>
</protein>
<proteinExistence type="predicted"/>
<name>A0A4U0XQP4_9PEZI</name>
<keyword evidence="2" id="KW-1185">Reference proteome</keyword>
<dbReference type="InterPro" id="IPR011008">
    <property type="entry name" value="Dimeric_a/b-barrel"/>
</dbReference>
<comment type="caution">
    <text evidence="1">The sequence shown here is derived from an EMBL/GenBank/DDBJ whole genome shotgun (WGS) entry which is preliminary data.</text>
</comment>
<reference evidence="1 2" key="1">
    <citation type="submission" date="2017-03" db="EMBL/GenBank/DDBJ databases">
        <title>Genomes of endolithic fungi from Antarctica.</title>
        <authorList>
            <person name="Coleine C."/>
            <person name="Masonjones S."/>
            <person name="Stajich J.E."/>
        </authorList>
    </citation>
    <scope>NUCLEOTIDE SEQUENCE [LARGE SCALE GENOMIC DNA]</scope>
    <source>
        <strain evidence="1 2">CCFEE 5184</strain>
    </source>
</reference>